<comment type="function">
    <text evidence="1">Alpha-L-fucosidase is responsible for hydrolyzing the alpha-1,6-linked fucose joined to the reducing-end N-acetylglucosamine of the carbohydrate moieties of glycoproteins.</text>
</comment>
<dbReference type="KEGG" id="arac:E0W69_005560"/>
<gene>
    <name evidence="8" type="ORF">E0W69_005560</name>
</gene>
<dbReference type="AlphaFoldDB" id="A0A5P2G4Y6"/>
<evidence type="ECO:0000313" key="8">
    <source>
        <dbReference type="EMBL" id="QES88153.1"/>
    </source>
</evidence>
<protein>
    <recommendedName>
        <fullName evidence="3">alpha-L-fucosidase</fullName>
        <ecNumber evidence="3">3.2.1.51</ecNumber>
    </recommendedName>
</protein>
<keyword evidence="4" id="KW-0732">Signal</keyword>
<dbReference type="GO" id="GO:0006004">
    <property type="term" value="P:fucose metabolic process"/>
    <property type="evidence" value="ECO:0007669"/>
    <property type="project" value="InterPro"/>
</dbReference>
<dbReference type="PANTHER" id="PTHR10030">
    <property type="entry name" value="ALPHA-L-FUCOSIDASE"/>
    <property type="match status" value="1"/>
</dbReference>
<dbReference type="Proteomes" id="UP000292424">
    <property type="component" value="Chromosome"/>
</dbReference>
<name>A0A5P2G4Y6_9BACT</name>
<evidence type="ECO:0000256" key="3">
    <source>
        <dbReference type="ARBA" id="ARBA00012662"/>
    </source>
</evidence>
<dbReference type="Gene3D" id="2.60.40.1180">
    <property type="entry name" value="Golgi alpha-mannosidase II"/>
    <property type="match status" value="1"/>
</dbReference>
<dbReference type="SUPFAM" id="SSF51445">
    <property type="entry name" value="(Trans)glycosidases"/>
    <property type="match status" value="1"/>
</dbReference>
<dbReference type="RefSeq" id="WP_131329040.1">
    <property type="nucleotide sequence ID" value="NZ_CP044016.1"/>
</dbReference>
<dbReference type="InterPro" id="IPR000933">
    <property type="entry name" value="Glyco_hydro_29"/>
</dbReference>
<keyword evidence="5" id="KW-0378">Hydrolase</keyword>
<dbReference type="Gene3D" id="3.20.20.80">
    <property type="entry name" value="Glycosidases"/>
    <property type="match status" value="1"/>
</dbReference>
<reference evidence="8 9" key="1">
    <citation type="submission" date="2019-09" db="EMBL/GenBank/DDBJ databases">
        <title>Complete genome sequence of Arachidicoccus sp. B3-10 isolated from apple orchard soil.</title>
        <authorList>
            <person name="Kim H.S."/>
            <person name="Han K.-I."/>
            <person name="Suh M.K."/>
            <person name="Lee K.C."/>
            <person name="Eom M.K."/>
            <person name="Kim J.-S."/>
            <person name="Kang S.W."/>
            <person name="Sin Y."/>
            <person name="Lee J.-S."/>
        </authorList>
    </citation>
    <scope>NUCLEOTIDE SEQUENCE [LARGE SCALE GENOMIC DNA]</scope>
    <source>
        <strain evidence="8 9">B3-10</strain>
    </source>
</reference>
<dbReference type="Pfam" id="PF01120">
    <property type="entry name" value="Alpha_L_fucos"/>
    <property type="match status" value="1"/>
</dbReference>
<evidence type="ECO:0000256" key="2">
    <source>
        <dbReference type="ARBA" id="ARBA00007951"/>
    </source>
</evidence>
<organism evidence="8 9">
    <name type="scientific">Rhizosphaericola mali</name>
    <dbReference type="NCBI Taxonomy" id="2545455"/>
    <lineage>
        <taxon>Bacteria</taxon>
        <taxon>Pseudomonadati</taxon>
        <taxon>Bacteroidota</taxon>
        <taxon>Chitinophagia</taxon>
        <taxon>Chitinophagales</taxon>
        <taxon>Chitinophagaceae</taxon>
        <taxon>Rhizosphaericola</taxon>
    </lineage>
</organism>
<keyword evidence="6" id="KW-0326">Glycosidase</keyword>
<evidence type="ECO:0000313" key="9">
    <source>
        <dbReference type="Proteomes" id="UP000292424"/>
    </source>
</evidence>
<proteinExistence type="inferred from homology"/>
<dbReference type="SMART" id="SM00812">
    <property type="entry name" value="Alpha_L_fucos"/>
    <property type="match status" value="1"/>
</dbReference>
<evidence type="ECO:0000256" key="6">
    <source>
        <dbReference type="ARBA" id="ARBA00023295"/>
    </source>
</evidence>
<evidence type="ECO:0000256" key="4">
    <source>
        <dbReference type="ARBA" id="ARBA00022729"/>
    </source>
</evidence>
<dbReference type="InterPro" id="IPR013780">
    <property type="entry name" value="Glyco_hydro_b"/>
</dbReference>
<dbReference type="InterPro" id="IPR057739">
    <property type="entry name" value="Glyco_hydro_29_N"/>
</dbReference>
<evidence type="ECO:0000256" key="5">
    <source>
        <dbReference type="ARBA" id="ARBA00022801"/>
    </source>
</evidence>
<dbReference type="GO" id="GO:0016139">
    <property type="term" value="P:glycoside catabolic process"/>
    <property type="evidence" value="ECO:0007669"/>
    <property type="project" value="TreeGrafter"/>
</dbReference>
<evidence type="ECO:0000259" key="7">
    <source>
        <dbReference type="Pfam" id="PF01120"/>
    </source>
</evidence>
<dbReference type="OrthoDB" id="107551at2"/>
<dbReference type="PANTHER" id="PTHR10030:SF37">
    <property type="entry name" value="ALPHA-L-FUCOSIDASE-RELATED"/>
    <property type="match status" value="1"/>
</dbReference>
<dbReference type="PRINTS" id="PR00741">
    <property type="entry name" value="GLHYDRLASE29"/>
</dbReference>
<sequence length="471" mass="53990">MKLKNLKIRFYTNVLVGAMLIANNISAQNSNYMQWWKDAIFGLFLHWGLYSATAGDWKGHPTSRGEQFMMVERIPIKEYVTIADTFNPIHFNADKWVKMAKDAGMKYIIITSKHHDGFAMYDSKVSDFNIVKKTPYAHDPLKDLIIACHKNGLKFGFYYSLGRDWEDPDAATDYPQKGGRSNTWDFPNEDAKDVTKYLNRKAIPQIKELVTNYGKVDVLWFDTPELTPKSYSKRILDTIRKYQPDCIVNSRIGNGYGDYLVNEQKIEDNVNPKPWESCVTISQYWAYNKHDTAWKSTNTLARQLSEIISKGGNYLLNLSPKADGTFATQSEVRMDSLGKWIAINKEAIYGTKPWIITGELDSSYLQRIPERALTAKEKDILDAVNDRTSKALYPEYRFTTSGKTIFVFVNNPASLQIRIKSLADNISSSSKISLIGYSKKINFSKESDDWMVQLPKDFKPIIPMYVLKIIP</sequence>
<keyword evidence="9" id="KW-1185">Reference proteome</keyword>
<accession>A0A5P2G4Y6</accession>
<dbReference type="InterPro" id="IPR017853">
    <property type="entry name" value="GH"/>
</dbReference>
<dbReference type="InterPro" id="IPR016286">
    <property type="entry name" value="FUC_metazoa-typ"/>
</dbReference>
<comment type="similarity">
    <text evidence="2">Belongs to the glycosyl hydrolase 29 family.</text>
</comment>
<dbReference type="GO" id="GO:0004560">
    <property type="term" value="F:alpha-L-fucosidase activity"/>
    <property type="evidence" value="ECO:0007669"/>
    <property type="project" value="InterPro"/>
</dbReference>
<dbReference type="EC" id="3.2.1.51" evidence="3"/>
<feature type="domain" description="Glycoside hydrolase family 29 N-terminal" evidence="7">
    <location>
        <begin position="24"/>
        <end position="346"/>
    </location>
</feature>
<evidence type="ECO:0000256" key="1">
    <source>
        <dbReference type="ARBA" id="ARBA00004071"/>
    </source>
</evidence>
<dbReference type="EMBL" id="CP044016">
    <property type="protein sequence ID" value="QES88153.1"/>
    <property type="molecule type" value="Genomic_DNA"/>
</dbReference>
<dbReference type="GO" id="GO:0005764">
    <property type="term" value="C:lysosome"/>
    <property type="evidence" value="ECO:0007669"/>
    <property type="project" value="TreeGrafter"/>
</dbReference>